<name>A0A512B521_9BACT</name>
<dbReference type="AlphaFoldDB" id="A0A512B521"/>
<dbReference type="OrthoDB" id="1490648at2"/>
<dbReference type="EMBL" id="BJYS01000050">
    <property type="protein sequence ID" value="GEO07072.1"/>
    <property type="molecule type" value="Genomic_DNA"/>
</dbReference>
<organism evidence="1 2">
    <name type="scientific">Adhaeribacter aerolatus</name>
    <dbReference type="NCBI Taxonomy" id="670289"/>
    <lineage>
        <taxon>Bacteria</taxon>
        <taxon>Pseudomonadati</taxon>
        <taxon>Bacteroidota</taxon>
        <taxon>Cytophagia</taxon>
        <taxon>Cytophagales</taxon>
        <taxon>Hymenobacteraceae</taxon>
        <taxon>Adhaeribacter</taxon>
    </lineage>
</organism>
<sequence>MEDLRKLVQIVTNRGQKAHPLIETKNKNAAKETDLFLRIKRGQLQTDEDAAAALYKCKPDDPRLKMLKSRLRKKLLNHLFFLDFSDSRLKVSVRYEQECLTLLHQGRTLMNEGEHRISAKLLQNALKLAIEAEFTAIIISCLELLLINYSLTVKSNLYYKTKKTLEHYRKLAAFEHEAEDLYYTAKLEQNKSILAKREFLPKLQKSLARLKELWEATQSANIFEYFYILDITKQELYGNFTEILKITTTSEKLLQEGKINKKRFDVRYNIFITVYAYLRVKDYQSGLAFAEANLNAFNRSTNNWFAFMENYMLLAMHAGKYDLAVKIFEDVSGNSFFKKIRENAKERWTLYSSYLYFVNPTKNLLRQSSYKQLISSIPEYSKDKQGFNVAIMVLQFLYHVRAKDTDVLGYLIESLKKYAGRHLRDNFSKRSLYFFKLLVVVVNANLDYQEALKKGKTFYDRLQDTPEPGDAFAEIEIIPYEQLWAILLNILQELEQ</sequence>
<protein>
    <submittedName>
        <fullName evidence="1">Uncharacterized protein</fullName>
    </submittedName>
</protein>
<gene>
    <name evidence="1" type="ORF">AAE02nite_47360</name>
</gene>
<keyword evidence="2" id="KW-1185">Reference proteome</keyword>
<evidence type="ECO:0000313" key="2">
    <source>
        <dbReference type="Proteomes" id="UP000321532"/>
    </source>
</evidence>
<comment type="caution">
    <text evidence="1">The sequence shown here is derived from an EMBL/GenBank/DDBJ whole genome shotgun (WGS) entry which is preliminary data.</text>
</comment>
<dbReference type="Proteomes" id="UP000321532">
    <property type="component" value="Unassembled WGS sequence"/>
</dbReference>
<accession>A0A512B521</accession>
<evidence type="ECO:0000313" key="1">
    <source>
        <dbReference type="EMBL" id="GEO07072.1"/>
    </source>
</evidence>
<proteinExistence type="predicted"/>
<reference evidence="1 2" key="1">
    <citation type="submission" date="2019-07" db="EMBL/GenBank/DDBJ databases">
        <title>Whole genome shotgun sequence of Adhaeribacter aerolatus NBRC 106133.</title>
        <authorList>
            <person name="Hosoyama A."/>
            <person name="Uohara A."/>
            <person name="Ohji S."/>
            <person name="Ichikawa N."/>
        </authorList>
    </citation>
    <scope>NUCLEOTIDE SEQUENCE [LARGE SCALE GENOMIC DNA]</scope>
    <source>
        <strain evidence="1 2">NBRC 106133</strain>
    </source>
</reference>
<dbReference type="RefSeq" id="WP_146904503.1">
    <property type="nucleotide sequence ID" value="NZ_BJYS01000050.1"/>
</dbReference>